<keyword evidence="2" id="KW-0288">FMN</keyword>
<dbReference type="InterPro" id="IPR013785">
    <property type="entry name" value="Aldolase_TIM"/>
</dbReference>
<dbReference type="Pfam" id="PF03060">
    <property type="entry name" value="NMO"/>
    <property type="match status" value="1"/>
</dbReference>
<proteinExistence type="predicted"/>
<dbReference type="PANTHER" id="PTHR32332">
    <property type="entry name" value="2-NITROPROPANE DIOXYGENASE"/>
    <property type="match status" value="1"/>
</dbReference>
<reference evidence="4 5" key="1">
    <citation type="journal article" date="2016" name="Mol. Biol. Evol.">
        <title>Comparative Genomics of Early-Diverging Mushroom-Forming Fungi Provides Insights into the Origins of Lignocellulose Decay Capabilities.</title>
        <authorList>
            <person name="Nagy L.G."/>
            <person name="Riley R."/>
            <person name="Tritt A."/>
            <person name="Adam C."/>
            <person name="Daum C."/>
            <person name="Floudas D."/>
            <person name="Sun H."/>
            <person name="Yadav J.S."/>
            <person name="Pangilinan J."/>
            <person name="Larsson K.H."/>
            <person name="Matsuura K."/>
            <person name="Barry K."/>
            <person name="Labutti K."/>
            <person name="Kuo R."/>
            <person name="Ohm R.A."/>
            <person name="Bhattacharya S.S."/>
            <person name="Shirouzu T."/>
            <person name="Yoshinaga Y."/>
            <person name="Martin F.M."/>
            <person name="Grigoriev I.V."/>
            <person name="Hibbett D.S."/>
        </authorList>
    </citation>
    <scope>NUCLEOTIDE SEQUENCE [LARGE SCALE GENOMIC DNA]</scope>
    <source>
        <strain evidence="4 5">HHB12733</strain>
    </source>
</reference>
<dbReference type="SUPFAM" id="SSF51412">
    <property type="entry name" value="Inosine monophosphate dehydrogenase (IMPDH)"/>
    <property type="match status" value="1"/>
</dbReference>
<dbReference type="GO" id="GO:0018580">
    <property type="term" value="F:nitronate monooxygenase activity"/>
    <property type="evidence" value="ECO:0007669"/>
    <property type="project" value="InterPro"/>
</dbReference>
<sequence>MQRLAPPITTPFTRLLGLHTPLVGGAMNTVSSLELACAVSLAGGFGFWAVDARRSMAEFKAELARAREALSAPPDKPLHLGLGALGWMLEQEPSAVREMFEHGVREPPGVQAAWLSFANDMARWVRRVRELDEERGDGRKTFVFIQVGTLGQALQARDLGADVIVLQGNEAGGHSWEVAPPTATLLAQVLDELPHSRPHILAAGGVGDGSRAAALLKQGAEGVVLGTVLAATEESLYPEASKRQLARAEPLTTVRTTLWDRVQGRPWPAGVTGRALDNPLREDERQGLSVPEIRELMKKDGKAAKERTIVWAGEGVGHVREIRPAQDVIAQLHEETVQALGSPQL</sequence>
<dbReference type="Proteomes" id="UP000076842">
    <property type="component" value="Unassembled WGS sequence"/>
</dbReference>
<keyword evidence="3" id="KW-0560">Oxidoreductase</keyword>
<dbReference type="OrthoDB" id="2349068at2759"/>
<name>A0A165FIK8_9BASI</name>
<evidence type="ECO:0000313" key="4">
    <source>
        <dbReference type="EMBL" id="KZT56803.1"/>
    </source>
</evidence>
<dbReference type="InterPro" id="IPR004136">
    <property type="entry name" value="NMO"/>
</dbReference>
<protein>
    <submittedName>
        <fullName evidence="4">Inosine monophosphate dehydrogenase</fullName>
    </submittedName>
</protein>
<gene>
    <name evidence="4" type="ORF">CALCODRAFT_483688</name>
</gene>
<dbReference type="InParanoid" id="A0A165FIK8"/>
<evidence type="ECO:0000313" key="5">
    <source>
        <dbReference type="Proteomes" id="UP000076842"/>
    </source>
</evidence>
<dbReference type="STRING" id="1353952.A0A165FIK8"/>
<evidence type="ECO:0000256" key="3">
    <source>
        <dbReference type="ARBA" id="ARBA00023002"/>
    </source>
</evidence>
<dbReference type="CDD" id="cd04730">
    <property type="entry name" value="NPD_like"/>
    <property type="match status" value="1"/>
</dbReference>
<organism evidence="4 5">
    <name type="scientific">Calocera cornea HHB12733</name>
    <dbReference type="NCBI Taxonomy" id="1353952"/>
    <lineage>
        <taxon>Eukaryota</taxon>
        <taxon>Fungi</taxon>
        <taxon>Dikarya</taxon>
        <taxon>Basidiomycota</taxon>
        <taxon>Agaricomycotina</taxon>
        <taxon>Dacrymycetes</taxon>
        <taxon>Dacrymycetales</taxon>
        <taxon>Dacrymycetaceae</taxon>
        <taxon>Calocera</taxon>
    </lineage>
</organism>
<dbReference type="PANTHER" id="PTHR32332:SF34">
    <property type="entry name" value="2-NITROPROPANE DIOXYGENASE FAMILY, PUTATIVE-RELATED"/>
    <property type="match status" value="1"/>
</dbReference>
<evidence type="ECO:0000256" key="1">
    <source>
        <dbReference type="ARBA" id="ARBA00022630"/>
    </source>
</evidence>
<keyword evidence="1" id="KW-0285">Flavoprotein</keyword>
<dbReference type="AlphaFoldDB" id="A0A165FIK8"/>
<keyword evidence="5" id="KW-1185">Reference proteome</keyword>
<evidence type="ECO:0000256" key="2">
    <source>
        <dbReference type="ARBA" id="ARBA00022643"/>
    </source>
</evidence>
<dbReference type="Gene3D" id="3.20.20.70">
    <property type="entry name" value="Aldolase class I"/>
    <property type="match status" value="1"/>
</dbReference>
<accession>A0A165FIK8</accession>
<dbReference type="EMBL" id="KV423972">
    <property type="protein sequence ID" value="KZT56803.1"/>
    <property type="molecule type" value="Genomic_DNA"/>
</dbReference>